<comment type="catalytic activity">
    <reaction evidence="6">
        <text>O-acetyl-L-serine + hydrogen sulfide = L-cysteine + acetate</text>
        <dbReference type="Rhea" id="RHEA:14829"/>
        <dbReference type="ChEBI" id="CHEBI:29919"/>
        <dbReference type="ChEBI" id="CHEBI:30089"/>
        <dbReference type="ChEBI" id="CHEBI:35235"/>
        <dbReference type="ChEBI" id="CHEBI:58340"/>
        <dbReference type="EC" id="2.5.1.47"/>
    </reaction>
</comment>
<accession>A0A453ILV1</accession>
<reference evidence="8" key="5">
    <citation type="journal article" date="2021" name="G3 (Bethesda)">
        <title>Aegilops tauschii genome assembly Aet v5.0 features greater sequence contiguity and improved annotation.</title>
        <authorList>
            <person name="Wang L."/>
            <person name="Zhu T."/>
            <person name="Rodriguez J.C."/>
            <person name="Deal K.R."/>
            <person name="Dubcovsky J."/>
            <person name="McGuire P.E."/>
            <person name="Lux T."/>
            <person name="Spannagl M."/>
            <person name="Mayer K.F.X."/>
            <person name="Baldrich P."/>
            <person name="Meyers B.C."/>
            <person name="Huo N."/>
            <person name="Gu Y.Q."/>
            <person name="Zhou H."/>
            <person name="Devos K.M."/>
            <person name="Bennetzen J.L."/>
            <person name="Unver T."/>
            <person name="Budak H."/>
            <person name="Gulick P.J."/>
            <person name="Galiba G."/>
            <person name="Kalapos B."/>
            <person name="Nelson D.R."/>
            <person name="Li P."/>
            <person name="You F.M."/>
            <person name="Luo M.C."/>
            <person name="Dvorak J."/>
        </authorList>
    </citation>
    <scope>NUCLEOTIDE SEQUENCE [LARGE SCALE GENOMIC DNA]</scope>
    <source>
        <strain evidence="8">cv. AL8/78</strain>
    </source>
</reference>
<dbReference type="GO" id="GO:0006535">
    <property type="term" value="P:cysteine biosynthetic process from serine"/>
    <property type="evidence" value="ECO:0007669"/>
    <property type="project" value="InterPro"/>
</dbReference>
<proteinExistence type="inferred from homology"/>
<evidence type="ECO:0000256" key="3">
    <source>
        <dbReference type="ARBA" id="ARBA00012681"/>
    </source>
</evidence>
<dbReference type="EnsemblPlants" id="AET4Gv20609600.2">
    <property type="protein sequence ID" value="AET4Gv20609600.2"/>
    <property type="gene ID" value="AET4Gv20609600"/>
</dbReference>
<evidence type="ECO:0000256" key="1">
    <source>
        <dbReference type="ARBA" id="ARBA00001933"/>
    </source>
</evidence>
<dbReference type="Proteomes" id="UP000015105">
    <property type="component" value="Chromosome 4D"/>
</dbReference>
<sequence>ASISLFAYYFLFGRSGSKFPWARTTGADDRRTRRKGLVEAVGNTPLIRINSLSDATGCEILGKAEFLNPGGSVKDRVAVKIIEEVICAVRCKL</sequence>
<dbReference type="PROSITE" id="PS00901">
    <property type="entry name" value="CYS_SYNTHASE"/>
    <property type="match status" value="1"/>
</dbReference>
<dbReference type="InterPro" id="IPR036052">
    <property type="entry name" value="TrpB-like_PALP_sf"/>
</dbReference>
<dbReference type="AlphaFoldDB" id="A0A453ILV1"/>
<dbReference type="FunFam" id="3.40.50.1100:FF:000049">
    <property type="entry name" value="Cysteine synthase, putative"/>
    <property type="match status" value="1"/>
</dbReference>
<evidence type="ECO:0000259" key="7">
    <source>
        <dbReference type="Pfam" id="PF00291"/>
    </source>
</evidence>
<dbReference type="EC" id="2.5.1.47" evidence="3"/>
<reference evidence="8" key="3">
    <citation type="journal article" date="2017" name="Nature">
        <title>Genome sequence of the progenitor of the wheat D genome Aegilops tauschii.</title>
        <authorList>
            <person name="Luo M.C."/>
            <person name="Gu Y.Q."/>
            <person name="Puiu D."/>
            <person name="Wang H."/>
            <person name="Twardziok S.O."/>
            <person name="Deal K.R."/>
            <person name="Huo N."/>
            <person name="Zhu T."/>
            <person name="Wang L."/>
            <person name="Wang Y."/>
            <person name="McGuire P.E."/>
            <person name="Liu S."/>
            <person name="Long H."/>
            <person name="Ramasamy R.K."/>
            <person name="Rodriguez J.C."/>
            <person name="Van S.L."/>
            <person name="Yuan L."/>
            <person name="Wang Z."/>
            <person name="Xia Z."/>
            <person name="Xiao L."/>
            <person name="Anderson O.D."/>
            <person name="Ouyang S."/>
            <person name="Liang Y."/>
            <person name="Zimin A.V."/>
            <person name="Pertea G."/>
            <person name="Qi P."/>
            <person name="Bennetzen J.L."/>
            <person name="Dai X."/>
            <person name="Dawson M.W."/>
            <person name="Muller H.G."/>
            <person name="Kugler K."/>
            <person name="Rivarola-Duarte L."/>
            <person name="Spannagl M."/>
            <person name="Mayer K.F.X."/>
            <person name="Lu F.H."/>
            <person name="Bevan M.W."/>
            <person name="Leroy P."/>
            <person name="Li P."/>
            <person name="You F.M."/>
            <person name="Sun Q."/>
            <person name="Liu Z."/>
            <person name="Lyons E."/>
            <person name="Wicker T."/>
            <person name="Salzberg S.L."/>
            <person name="Devos K.M."/>
            <person name="Dvorak J."/>
        </authorList>
    </citation>
    <scope>NUCLEOTIDE SEQUENCE [LARGE SCALE GENOMIC DNA]</scope>
    <source>
        <strain evidence="8">cv. AL8/78</strain>
    </source>
</reference>
<reference evidence="8" key="4">
    <citation type="submission" date="2019-03" db="UniProtKB">
        <authorList>
            <consortium name="EnsemblPlants"/>
        </authorList>
    </citation>
    <scope>IDENTIFICATION</scope>
</reference>
<organism evidence="8 9">
    <name type="scientific">Aegilops tauschii subsp. strangulata</name>
    <name type="common">Goatgrass</name>
    <dbReference type="NCBI Taxonomy" id="200361"/>
    <lineage>
        <taxon>Eukaryota</taxon>
        <taxon>Viridiplantae</taxon>
        <taxon>Streptophyta</taxon>
        <taxon>Embryophyta</taxon>
        <taxon>Tracheophyta</taxon>
        <taxon>Spermatophyta</taxon>
        <taxon>Magnoliopsida</taxon>
        <taxon>Liliopsida</taxon>
        <taxon>Poales</taxon>
        <taxon>Poaceae</taxon>
        <taxon>BOP clade</taxon>
        <taxon>Pooideae</taxon>
        <taxon>Triticodae</taxon>
        <taxon>Triticeae</taxon>
        <taxon>Triticinae</taxon>
        <taxon>Aegilops</taxon>
    </lineage>
</organism>
<evidence type="ECO:0000256" key="2">
    <source>
        <dbReference type="ARBA" id="ARBA00007103"/>
    </source>
</evidence>
<comment type="cofactor">
    <cofactor evidence="1">
        <name>pyridoxal 5'-phosphate</name>
        <dbReference type="ChEBI" id="CHEBI:597326"/>
    </cofactor>
</comment>
<dbReference type="SUPFAM" id="SSF53686">
    <property type="entry name" value="Tryptophan synthase beta subunit-like PLP-dependent enzymes"/>
    <property type="match status" value="1"/>
</dbReference>
<evidence type="ECO:0000256" key="4">
    <source>
        <dbReference type="ARBA" id="ARBA00022679"/>
    </source>
</evidence>
<reference evidence="9" key="2">
    <citation type="journal article" date="2017" name="Nat. Plants">
        <title>The Aegilops tauschii genome reveals multiple impacts of transposons.</title>
        <authorList>
            <person name="Zhao G."/>
            <person name="Zou C."/>
            <person name="Li K."/>
            <person name="Wang K."/>
            <person name="Li T."/>
            <person name="Gao L."/>
            <person name="Zhang X."/>
            <person name="Wang H."/>
            <person name="Yang Z."/>
            <person name="Liu X."/>
            <person name="Jiang W."/>
            <person name="Mao L."/>
            <person name="Kong X."/>
            <person name="Jiao Y."/>
            <person name="Jia J."/>
        </authorList>
    </citation>
    <scope>NUCLEOTIDE SEQUENCE [LARGE SCALE GENOMIC DNA]</scope>
    <source>
        <strain evidence="9">cv. AL8/78</strain>
    </source>
</reference>
<evidence type="ECO:0000256" key="6">
    <source>
        <dbReference type="ARBA" id="ARBA00047931"/>
    </source>
</evidence>
<keyword evidence="5" id="KW-0663">Pyridoxal phosphate</keyword>
<dbReference type="InterPro" id="IPR001926">
    <property type="entry name" value="TrpB-like_PALP"/>
</dbReference>
<keyword evidence="4" id="KW-0808">Transferase</keyword>
<protein>
    <recommendedName>
        <fullName evidence="3">cysteine synthase</fullName>
        <ecNumber evidence="3">2.5.1.47</ecNumber>
    </recommendedName>
</protein>
<keyword evidence="9" id="KW-1185">Reference proteome</keyword>
<reference evidence="9" key="1">
    <citation type="journal article" date="2014" name="Science">
        <title>Ancient hybridizations among the ancestral genomes of bread wheat.</title>
        <authorList>
            <consortium name="International Wheat Genome Sequencing Consortium,"/>
            <person name="Marcussen T."/>
            <person name="Sandve S.R."/>
            <person name="Heier L."/>
            <person name="Spannagl M."/>
            <person name="Pfeifer M."/>
            <person name="Jakobsen K.S."/>
            <person name="Wulff B.B."/>
            <person name="Steuernagel B."/>
            <person name="Mayer K.F."/>
            <person name="Olsen O.A."/>
        </authorList>
    </citation>
    <scope>NUCLEOTIDE SEQUENCE [LARGE SCALE GENOMIC DNA]</scope>
    <source>
        <strain evidence="9">cv. AL8/78</strain>
    </source>
</reference>
<dbReference type="GO" id="GO:0004124">
    <property type="term" value="F:cysteine synthase activity"/>
    <property type="evidence" value="ECO:0007669"/>
    <property type="project" value="UniProtKB-EC"/>
</dbReference>
<feature type="domain" description="Tryptophan synthase beta chain-like PALP" evidence="7">
    <location>
        <begin position="40"/>
        <end position="84"/>
    </location>
</feature>
<name>A0A453ILV1_AEGTS</name>
<evidence type="ECO:0000313" key="8">
    <source>
        <dbReference type="EnsemblPlants" id="AET4Gv20609600.2"/>
    </source>
</evidence>
<dbReference type="PANTHER" id="PTHR10314">
    <property type="entry name" value="CYSTATHIONINE BETA-SYNTHASE"/>
    <property type="match status" value="1"/>
</dbReference>
<evidence type="ECO:0000256" key="5">
    <source>
        <dbReference type="ARBA" id="ARBA00022898"/>
    </source>
</evidence>
<evidence type="ECO:0000313" key="9">
    <source>
        <dbReference type="Proteomes" id="UP000015105"/>
    </source>
</evidence>
<dbReference type="Pfam" id="PF00291">
    <property type="entry name" value="PALP"/>
    <property type="match status" value="1"/>
</dbReference>
<comment type="similarity">
    <text evidence="2">Belongs to the cysteine synthase/cystathionine beta-synthase family.</text>
</comment>
<dbReference type="Gramene" id="AET4Gv20609600.2">
    <property type="protein sequence ID" value="AET4Gv20609600.2"/>
    <property type="gene ID" value="AET4Gv20609600"/>
</dbReference>
<dbReference type="InterPro" id="IPR050214">
    <property type="entry name" value="Cys_Synth/Cystath_Beta-Synth"/>
</dbReference>
<dbReference type="InterPro" id="IPR001216">
    <property type="entry name" value="P-phosphate_BS"/>
</dbReference>
<dbReference type="Gene3D" id="3.40.50.1100">
    <property type="match status" value="2"/>
</dbReference>